<organism evidence="2 3">
    <name type="scientific">Candidatus Opimibacter skivensis</name>
    <dbReference type="NCBI Taxonomy" id="2982028"/>
    <lineage>
        <taxon>Bacteria</taxon>
        <taxon>Pseudomonadati</taxon>
        <taxon>Bacteroidota</taxon>
        <taxon>Saprospiria</taxon>
        <taxon>Saprospirales</taxon>
        <taxon>Saprospiraceae</taxon>
        <taxon>Candidatus Opimibacter</taxon>
    </lineage>
</organism>
<gene>
    <name evidence="2" type="ORF">IPP15_00895</name>
</gene>
<comment type="caution">
    <text evidence="2">The sequence shown here is derived from an EMBL/GenBank/DDBJ whole genome shotgun (WGS) entry which is preliminary data.</text>
</comment>
<dbReference type="InterPro" id="IPR023393">
    <property type="entry name" value="START-like_dom_sf"/>
</dbReference>
<dbReference type="AlphaFoldDB" id="A0A9D7SS39"/>
<dbReference type="EMBL" id="JADKGY010000001">
    <property type="protein sequence ID" value="MBK9980976.1"/>
    <property type="molecule type" value="Genomic_DNA"/>
</dbReference>
<protein>
    <recommendedName>
        <fullName evidence="4">SRPBCC domain-containing protein</fullName>
    </recommendedName>
</protein>
<sequence length="181" mass="20681">MMKRFFLFTILACLALVTVNAQVNNSSYVTQYGERVLQLSIIIPMDKKEAWKLFSTEEGLKTWIAPVVSITMKTGGHIRTNYDKTKRADDSSSIQLGIINYLEYELLTLKVNLNNGFAANVKENDQNLQEIIQFTDAGNGNTKLVSSMVGWGQGEDWNKAYSFFERGNEWTFKEILKLFEK</sequence>
<keyword evidence="1" id="KW-0732">Signal</keyword>
<evidence type="ECO:0000256" key="1">
    <source>
        <dbReference type="SAM" id="SignalP"/>
    </source>
</evidence>
<evidence type="ECO:0000313" key="3">
    <source>
        <dbReference type="Proteomes" id="UP000808337"/>
    </source>
</evidence>
<accession>A0A9D7SS39</accession>
<feature type="signal peptide" evidence="1">
    <location>
        <begin position="1"/>
        <end position="21"/>
    </location>
</feature>
<name>A0A9D7SS39_9BACT</name>
<proteinExistence type="predicted"/>
<dbReference type="SUPFAM" id="SSF55961">
    <property type="entry name" value="Bet v1-like"/>
    <property type="match status" value="1"/>
</dbReference>
<evidence type="ECO:0000313" key="2">
    <source>
        <dbReference type="EMBL" id="MBK9980976.1"/>
    </source>
</evidence>
<dbReference type="Gene3D" id="3.30.530.20">
    <property type="match status" value="1"/>
</dbReference>
<feature type="chain" id="PRO_5038637417" description="SRPBCC domain-containing protein" evidence="1">
    <location>
        <begin position="22"/>
        <end position="181"/>
    </location>
</feature>
<reference evidence="2 3" key="1">
    <citation type="submission" date="2020-10" db="EMBL/GenBank/DDBJ databases">
        <title>Connecting structure to function with the recovery of over 1000 high-quality activated sludge metagenome-assembled genomes encoding full-length rRNA genes using long-read sequencing.</title>
        <authorList>
            <person name="Singleton C.M."/>
            <person name="Petriglieri F."/>
            <person name="Kristensen J.M."/>
            <person name="Kirkegaard R.H."/>
            <person name="Michaelsen T.Y."/>
            <person name="Andersen M.H."/>
            <person name="Karst S.M."/>
            <person name="Dueholm M.S."/>
            <person name="Nielsen P.H."/>
            <person name="Albertsen M."/>
        </authorList>
    </citation>
    <scope>NUCLEOTIDE SEQUENCE [LARGE SCALE GENOMIC DNA]</scope>
    <source>
        <strain evidence="2">Ribe_18-Q3-R11-54_MAXAC.273</strain>
    </source>
</reference>
<dbReference type="Proteomes" id="UP000808337">
    <property type="component" value="Unassembled WGS sequence"/>
</dbReference>
<evidence type="ECO:0008006" key="4">
    <source>
        <dbReference type="Google" id="ProtNLM"/>
    </source>
</evidence>